<dbReference type="InterPro" id="IPR000182">
    <property type="entry name" value="GNAT_dom"/>
</dbReference>
<organism evidence="4 5">
    <name type="scientific">Thermodesulfobacterium geofontis</name>
    <dbReference type="NCBI Taxonomy" id="1295609"/>
    <lineage>
        <taxon>Bacteria</taxon>
        <taxon>Pseudomonadati</taxon>
        <taxon>Thermodesulfobacteriota</taxon>
        <taxon>Thermodesulfobacteria</taxon>
        <taxon>Thermodesulfobacteriales</taxon>
        <taxon>Thermodesulfobacteriaceae</taxon>
        <taxon>Thermodesulfobacterium</taxon>
    </lineage>
</organism>
<dbReference type="CDD" id="cd04301">
    <property type="entry name" value="NAT_SF"/>
    <property type="match status" value="1"/>
</dbReference>
<reference evidence="4 5" key="1">
    <citation type="submission" date="2018-01" db="EMBL/GenBank/DDBJ databases">
        <title>Metagenomic assembled genomes from two thermal pools in the Uzon Caldera, Kamchatka, Russia.</title>
        <authorList>
            <person name="Wilkins L."/>
            <person name="Ettinger C."/>
        </authorList>
    </citation>
    <scope>NUCLEOTIDE SEQUENCE [LARGE SCALE GENOMIC DNA]</scope>
    <source>
        <strain evidence="4">ZAV-08</strain>
    </source>
</reference>
<accession>A0A2N7PM23</accession>
<dbReference type="FunFam" id="3.40.630.30:FF:000282">
    <property type="entry name" value="GCN5-related N-acetyltransferase"/>
    <property type="match status" value="1"/>
</dbReference>
<dbReference type="Proteomes" id="UP000235460">
    <property type="component" value="Unassembled WGS sequence"/>
</dbReference>
<evidence type="ECO:0000313" key="5">
    <source>
        <dbReference type="Proteomes" id="UP000235460"/>
    </source>
</evidence>
<dbReference type="EMBL" id="PNIK01000096">
    <property type="protein sequence ID" value="PMP65451.1"/>
    <property type="molecule type" value="Genomic_DNA"/>
</dbReference>
<keyword evidence="1 4" id="KW-0808">Transferase</keyword>
<evidence type="ECO:0000256" key="2">
    <source>
        <dbReference type="ARBA" id="ARBA00023315"/>
    </source>
</evidence>
<dbReference type="Pfam" id="PF00583">
    <property type="entry name" value="Acetyltransf_1"/>
    <property type="match status" value="1"/>
</dbReference>
<feature type="domain" description="N-acetyltransferase" evidence="3">
    <location>
        <begin position="1"/>
        <end position="152"/>
    </location>
</feature>
<dbReference type="AlphaFoldDB" id="A0A2N7PM23"/>
<sequence>MIIRQVRPDDIDNFIEIYTKAYKDLENYKYETKKEIKNYFKWLYKRDKEGFMVAEISGKPVGFAAGDTNWINFEGEKVLEIHEIFVLPEFRKRGIGSKLLNKILAYGIKKGRKIAELWVGKTNYKAIKFYKNFGFKEAGEWGKWLRMIKLLNS</sequence>
<proteinExistence type="predicted"/>
<comment type="caution">
    <text evidence="4">The sequence shown here is derived from an EMBL/GenBank/DDBJ whole genome shotgun (WGS) entry which is preliminary data.</text>
</comment>
<evidence type="ECO:0000259" key="3">
    <source>
        <dbReference type="PROSITE" id="PS51186"/>
    </source>
</evidence>
<evidence type="ECO:0000256" key="1">
    <source>
        <dbReference type="ARBA" id="ARBA00022679"/>
    </source>
</evidence>
<dbReference type="PANTHER" id="PTHR42919">
    <property type="entry name" value="N-ALPHA-ACETYLTRANSFERASE"/>
    <property type="match status" value="1"/>
</dbReference>
<dbReference type="Gene3D" id="3.40.630.30">
    <property type="match status" value="1"/>
</dbReference>
<name>A0A2N7PM23_9BACT</name>
<dbReference type="SUPFAM" id="SSF55729">
    <property type="entry name" value="Acyl-CoA N-acyltransferases (Nat)"/>
    <property type="match status" value="1"/>
</dbReference>
<dbReference type="PANTHER" id="PTHR42919:SF35">
    <property type="entry name" value="N-ACETYLTRANSFERASE DOMAIN-CONTAINING PROTEIN"/>
    <property type="match status" value="1"/>
</dbReference>
<dbReference type="GO" id="GO:0016747">
    <property type="term" value="F:acyltransferase activity, transferring groups other than amino-acyl groups"/>
    <property type="evidence" value="ECO:0007669"/>
    <property type="project" value="InterPro"/>
</dbReference>
<protein>
    <submittedName>
        <fullName evidence="4">N-acetyltransferase</fullName>
    </submittedName>
</protein>
<gene>
    <name evidence="4" type="ORF">C0190_06720</name>
</gene>
<evidence type="ECO:0000313" key="4">
    <source>
        <dbReference type="EMBL" id="PMP65451.1"/>
    </source>
</evidence>
<dbReference type="PROSITE" id="PS51186">
    <property type="entry name" value="GNAT"/>
    <property type="match status" value="1"/>
</dbReference>
<keyword evidence="2" id="KW-0012">Acyltransferase</keyword>
<dbReference type="InterPro" id="IPR016181">
    <property type="entry name" value="Acyl_CoA_acyltransferase"/>
</dbReference>
<dbReference type="InterPro" id="IPR051556">
    <property type="entry name" value="N-term/lysine_N-AcTrnsfr"/>
</dbReference>